<keyword evidence="1" id="KW-0472">Membrane</keyword>
<protein>
    <recommendedName>
        <fullName evidence="2">CBU-0592-like domain-containing protein</fullName>
    </recommendedName>
</protein>
<sequence length="86" mass="9689">MHYAFYDFIGNIGLVLLLGTYLLLQLGRIDSHGLLYSLLNALAALLIGISLLFAFNMSAFLVEAFWFLISLYGVVKCCLRRRASRL</sequence>
<keyword evidence="4" id="KW-1185">Reference proteome</keyword>
<dbReference type="Pfam" id="PF26604">
    <property type="entry name" value="CBU_0592"/>
    <property type="match status" value="1"/>
</dbReference>
<gene>
    <name evidence="3" type="ORF">FYJ44_05155</name>
</gene>
<feature type="transmembrane region" description="Helical" evidence="1">
    <location>
        <begin position="33"/>
        <end position="54"/>
    </location>
</feature>
<dbReference type="Proteomes" id="UP000477488">
    <property type="component" value="Unassembled WGS sequence"/>
</dbReference>
<evidence type="ECO:0000313" key="3">
    <source>
        <dbReference type="EMBL" id="MSS27448.1"/>
    </source>
</evidence>
<feature type="domain" description="CBU-0592-like" evidence="2">
    <location>
        <begin position="6"/>
        <end position="81"/>
    </location>
</feature>
<proteinExistence type="predicted"/>
<evidence type="ECO:0000259" key="2">
    <source>
        <dbReference type="Pfam" id="PF26604"/>
    </source>
</evidence>
<evidence type="ECO:0000313" key="4">
    <source>
        <dbReference type="Proteomes" id="UP000477488"/>
    </source>
</evidence>
<feature type="transmembrane region" description="Helical" evidence="1">
    <location>
        <begin position="60"/>
        <end position="79"/>
    </location>
</feature>
<dbReference type="EMBL" id="VUMH01000004">
    <property type="protein sequence ID" value="MSS27448.1"/>
    <property type="molecule type" value="Genomic_DNA"/>
</dbReference>
<name>A0A6L5XK07_9BACT</name>
<dbReference type="RefSeq" id="WP_154509828.1">
    <property type="nucleotide sequence ID" value="NZ_VUMH01000004.1"/>
</dbReference>
<dbReference type="InterPro" id="IPR058058">
    <property type="entry name" value="CBU_0592-like"/>
</dbReference>
<reference evidence="3 4" key="1">
    <citation type="submission" date="2019-09" db="EMBL/GenBank/DDBJ databases">
        <title>In-depth cultivation of the pig gut microbiome towards novel bacterial diversity and tailored functional studies.</title>
        <authorList>
            <person name="Wylensek D."/>
            <person name="Hitch T.C.A."/>
            <person name="Clavel T."/>
        </authorList>
    </citation>
    <scope>NUCLEOTIDE SEQUENCE [LARGE SCALE GENOMIC DNA]</scope>
    <source>
        <strain evidence="3 4">PG-178-WT-4</strain>
    </source>
</reference>
<dbReference type="NCBIfam" id="NF047864">
    <property type="entry name" value="CBU_0592_membra"/>
    <property type="match status" value="1"/>
</dbReference>
<keyword evidence="1" id="KW-1133">Transmembrane helix</keyword>
<evidence type="ECO:0000256" key="1">
    <source>
        <dbReference type="SAM" id="Phobius"/>
    </source>
</evidence>
<comment type="caution">
    <text evidence="3">The sequence shown here is derived from an EMBL/GenBank/DDBJ whole genome shotgun (WGS) entry which is preliminary data.</text>
</comment>
<dbReference type="AlphaFoldDB" id="A0A6L5XK07"/>
<organism evidence="3 4">
    <name type="scientific">Desulfovibrio porci</name>
    <dbReference type="NCBI Taxonomy" id="2605782"/>
    <lineage>
        <taxon>Bacteria</taxon>
        <taxon>Pseudomonadati</taxon>
        <taxon>Thermodesulfobacteriota</taxon>
        <taxon>Desulfovibrionia</taxon>
        <taxon>Desulfovibrionales</taxon>
        <taxon>Desulfovibrionaceae</taxon>
        <taxon>Desulfovibrio</taxon>
    </lineage>
</organism>
<keyword evidence="1" id="KW-0812">Transmembrane</keyword>
<accession>A0A6L5XK07</accession>
<feature type="transmembrane region" description="Helical" evidence="1">
    <location>
        <begin position="6"/>
        <end position="24"/>
    </location>
</feature>